<accession>A0A699H091</accession>
<dbReference type="AlphaFoldDB" id="A0A699H091"/>
<sequence>MGKVLDIISLFNIPRVTHDAVMLRVFPITLTGVAKRKVMKHYTKLRKDTITCFISAQLMASIAIRRSVCSSSNSKGIAAIIRKLDSLGRDIKKMKENVHAIQVGCQLYEGAHLDKESPINEEVKSEEDDIPSGVLPCQLPPKELNPGSFILPCTIGSLNFYAMADL</sequence>
<comment type="caution">
    <text evidence="1">The sequence shown here is derived from an EMBL/GenBank/DDBJ whole genome shotgun (WGS) entry which is preliminary data.</text>
</comment>
<name>A0A699H091_TANCI</name>
<evidence type="ECO:0000313" key="1">
    <source>
        <dbReference type="EMBL" id="GEW98184.1"/>
    </source>
</evidence>
<gene>
    <name evidence="1" type="ORF">Tci_270160</name>
</gene>
<protein>
    <submittedName>
        <fullName evidence="1">Uncharacterized protein</fullName>
    </submittedName>
</protein>
<reference evidence="1" key="1">
    <citation type="journal article" date="2019" name="Sci. Rep.">
        <title>Draft genome of Tanacetum cinerariifolium, the natural source of mosquito coil.</title>
        <authorList>
            <person name="Yamashiro T."/>
            <person name="Shiraishi A."/>
            <person name="Satake H."/>
            <person name="Nakayama K."/>
        </authorList>
    </citation>
    <scope>NUCLEOTIDE SEQUENCE</scope>
</reference>
<proteinExistence type="predicted"/>
<dbReference type="EMBL" id="BKCJ010083428">
    <property type="protein sequence ID" value="GEW98184.1"/>
    <property type="molecule type" value="Genomic_DNA"/>
</dbReference>
<organism evidence="1">
    <name type="scientific">Tanacetum cinerariifolium</name>
    <name type="common">Dalmatian daisy</name>
    <name type="synonym">Chrysanthemum cinerariifolium</name>
    <dbReference type="NCBI Taxonomy" id="118510"/>
    <lineage>
        <taxon>Eukaryota</taxon>
        <taxon>Viridiplantae</taxon>
        <taxon>Streptophyta</taxon>
        <taxon>Embryophyta</taxon>
        <taxon>Tracheophyta</taxon>
        <taxon>Spermatophyta</taxon>
        <taxon>Magnoliopsida</taxon>
        <taxon>eudicotyledons</taxon>
        <taxon>Gunneridae</taxon>
        <taxon>Pentapetalae</taxon>
        <taxon>asterids</taxon>
        <taxon>campanulids</taxon>
        <taxon>Asterales</taxon>
        <taxon>Asteraceae</taxon>
        <taxon>Asteroideae</taxon>
        <taxon>Anthemideae</taxon>
        <taxon>Anthemidinae</taxon>
        <taxon>Tanacetum</taxon>
    </lineage>
</organism>